<dbReference type="Pfam" id="PF01755">
    <property type="entry name" value="Glyco_transf_25"/>
    <property type="match status" value="1"/>
</dbReference>
<dbReference type="AlphaFoldDB" id="A0AAD5Y405"/>
<accession>A0AAD5Y405</accession>
<comment type="caution">
    <text evidence="2">The sequence shown here is derived from an EMBL/GenBank/DDBJ whole genome shotgun (WGS) entry which is preliminary data.</text>
</comment>
<feature type="domain" description="Glycosyl transferase family 25" evidence="1">
    <location>
        <begin position="421"/>
        <end position="593"/>
    </location>
</feature>
<evidence type="ECO:0000313" key="2">
    <source>
        <dbReference type="EMBL" id="KAJ3258538.1"/>
    </source>
</evidence>
<evidence type="ECO:0000259" key="1">
    <source>
        <dbReference type="Pfam" id="PF01755"/>
    </source>
</evidence>
<proteinExistence type="predicted"/>
<evidence type="ECO:0000313" key="3">
    <source>
        <dbReference type="Proteomes" id="UP001210925"/>
    </source>
</evidence>
<gene>
    <name evidence="2" type="ORF">HK103_003498</name>
</gene>
<protein>
    <recommendedName>
        <fullName evidence="1">Glycosyl transferase family 25 domain-containing protein</fullName>
    </recommendedName>
</protein>
<dbReference type="EMBL" id="JADGKB010000026">
    <property type="protein sequence ID" value="KAJ3258538.1"/>
    <property type="molecule type" value="Genomic_DNA"/>
</dbReference>
<reference evidence="2" key="1">
    <citation type="submission" date="2020-05" db="EMBL/GenBank/DDBJ databases">
        <title>Phylogenomic resolution of chytrid fungi.</title>
        <authorList>
            <person name="Stajich J.E."/>
            <person name="Amses K."/>
            <person name="Simmons R."/>
            <person name="Seto K."/>
            <person name="Myers J."/>
            <person name="Bonds A."/>
            <person name="Quandt C.A."/>
            <person name="Barry K."/>
            <person name="Liu P."/>
            <person name="Grigoriev I."/>
            <person name="Longcore J.E."/>
            <person name="James T.Y."/>
        </authorList>
    </citation>
    <scope>NUCLEOTIDE SEQUENCE</scope>
    <source>
        <strain evidence="2">PLAUS21</strain>
    </source>
</reference>
<keyword evidence="3" id="KW-1185">Reference proteome</keyword>
<organism evidence="2 3">
    <name type="scientific">Boothiomyces macroporosus</name>
    <dbReference type="NCBI Taxonomy" id="261099"/>
    <lineage>
        <taxon>Eukaryota</taxon>
        <taxon>Fungi</taxon>
        <taxon>Fungi incertae sedis</taxon>
        <taxon>Chytridiomycota</taxon>
        <taxon>Chytridiomycota incertae sedis</taxon>
        <taxon>Chytridiomycetes</taxon>
        <taxon>Rhizophydiales</taxon>
        <taxon>Terramycetaceae</taxon>
        <taxon>Boothiomyces</taxon>
    </lineage>
</organism>
<dbReference type="Proteomes" id="UP001210925">
    <property type="component" value="Unassembled WGS sequence"/>
</dbReference>
<dbReference type="InterPro" id="IPR002654">
    <property type="entry name" value="Glyco_trans_25"/>
</dbReference>
<name>A0AAD5Y405_9FUNG</name>
<sequence>MVSVEPVSNAPYNTNILEYRKPDYPIPDGTDLKTFTNDLFPPAHNGYMLQNGPRMIQRTLDRTQDKITIMIDPKLKSDLTNLYSNDFCPSNPSCEFMYTDDYDLVSEQADTYITNITKGILVKDAALHFTKTVYLSSNERPTGRWLRSRNWYGTDIFASYAPVPIYYAGELFARPMFFPIYNTNITKAQLLQPIDFNKKIPMATIIFEDGYCTEYTNKYKAYELAKNISYLPVKIFPPQCRLFSSRSPLDSECQDNLDCFLKKSTSAVIIDTRYEDDFVPRMFWKSISYGTSVLYLWRHRIWKLAPPNIVRPMLNFEINAKDMEFLMEMSELDALEFGFSFKKKGLTKEMEGVLNFSTKNFPCRLCEHVAIRKKSTKCMLDLVSREEMQNVRSVNDYLPKEQKIDGLGVLEGLVDSVHIMHYSKASKRREFILKLFKKMQIEANFILGFDKQVIPEGFQQCVVGDREAPSYLKRQEEGHTLSGGELSLSVKSFYAYYQLLLNNHKNTMTIEDDIWLHPTASETTLANVLKYVPPNYGIIQLGQCLASKVDPYDKGMERKQPIRQLYAHLGDWKHCTSSYIISKTGAILMFKSLPLSFAIDLQMMGARIEGGEEHGGIENPDHSMYGVWPSIFVASEDINKQSYTGIRAVPKKKKQ</sequence>